<proteinExistence type="inferred from homology"/>
<comment type="subcellular location">
    <subcellularLocation>
        <location evidence="2">Gas vesicle</location>
    </subcellularLocation>
</comment>
<dbReference type="KEGG" id="nmes:H9L09_13275"/>
<dbReference type="GO" id="GO:0031411">
    <property type="term" value="C:gas vesicle"/>
    <property type="evidence" value="ECO:0007669"/>
    <property type="project" value="UniProtKB-SubCell"/>
</dbReference>
<dbReference type="GO" id="GO:0031412">
    <property type="term" value="P:gas vesicle organization"/>
    <property type="evidence" value="ECO:0007669"/>
    <property type="project" value="InterPro"/>
</dbReference>
<organism evidence="4 5">
    <name type="scientific">Nocardioides mesophilus</name>
    <dbReference type="NCBI Taxonomy" id="433659"/>
    <lineage>
        <taxon>Bacteria</taxon>
        <taxon>Bacillati</taxon>
        <taxon>Actinomycetota</taxon>
        <taxon>Actinomycetes</taxon>
        <taxon>Propionibacteriales</taxon>
        <taxon>Nocardioidaceae</taxon>
        <taxon>Nocardioides</taxon>
    </lineage>
</organism>
<dbReference type="Pfam" id="PF06386">
    <property type="entry name" value="GvpL_GvpF"/>
    <property type="match status" value="1"/>
</dbReference>
<dbReference type="InterPro" id="IPR009430">
    <property type="entry name" value="GvpL/GvpF"/>
</dbReference>
<evidence type="ECO:0000256" key="2">
    <source>
        <dbReference type="ARBA" id="ARBA00035108"/>
    </source>
</evidence>
<dbReference type="EMBL" id="CP060713">
    <property type="protein sequence ID" value="QNN51547.1"/>
    <property type="molecule type" value="Genomic_DNA"/>
</dbReference>
<keyword evidence="5" id="KW-1185">Reference proteome</keyword>
<comment type="similarity">
    <text evidence="3">Belongs to the gas vesicle GvpF/GvpL family.</text>
</comment>
<evidence type="ECO:0000256" key="1">
    <source>
        <dbReference type="ARBA" id="ARBA00022987"/>
    </source>
</evidence>
<gene>
    <name evidence="4" type="ORF">H9L09_13275</name>
</gene>
<dbReference type="AlphaFoldDB" id="A0A7G9R7H2"/>
<accession>A0A7G9R7H2</accession>
<evidence type="ECO:0000313" key="4">
    <source>
        <dbReference type="EMBL" id="QNN51547.1"/>
    </source>
</evidence>
<sequence>MMVLHAVVPRDASPVAGLDLFPGTAVGVLYETRDQRPAPTTGEVLAFGHRIHLAAGAGPVLPVRFGTVAADADELGRLVRDSGPRWADRLQRVAGHRELIVHRPGTPESSATCGVSPLAAAGTAAAGADYLRARVSSARAAAAAWEELLAPVRDRVAEQRVLPGPPGPRLALLVRAHDVEPVRAALERPGSGAGGAAQVTGPWPPYSFSEEVLDVG</sequence>
<keyword evidence="1" id="KW-0304">Gas vesicle</keyword>
<dbReference type="PANTHER" id="PTHR36852:SF1">
    <property type="entry name" value="PROTEIN GVPL 2"/>
    <property type="match status" value="1"/>
</dbReference>
<name>A0A7G9R7H2_9ACTN</name>
<evidence type="ECO:0000256" key="3">
    <source>
        <dbReference type="ARBA" id="ARBA00035643"/>
    </source>
</evidence>
<reference evidence="4 5" key="1">
    <citation type="submission" date="2020-08" db="EMBL/GenBank/DDBJ databases">
        <title>Genome sequence of Nocardioides mesophilus KACC 16243T.</title>
        <authorList>
            <person name="Hyun D.-W."/>
            <person name="Bae J.-W."/>
        </authorList>
    </citation>
    <scope>NUCLEOTIDE SEQUENCE [LARGE SCALE GENOMIC DNA]</scope>
    <source>
        <strain evidence="4 5">KACC 16243</strain>
    </source>
</reference>
<dbReference type="Proteomes" id="UP000515947">
    <property type="component" value="Chromosome"/>
</dbReference>
<protein>
    <submittedName>
        <fullName evidence="4">GvpL/GvpF family gas vesicle protein</fullName>
    </submittedName>
</protein>
<evidence type="ECO:0000313" key="5">
    <source>
        <dbReference type="Proteomes" id="UP000515947"/>
    </source>
</evidence>
<dbReference type="PANTHER" id="PTHR36852">
    <property type="entry name" value="PROTEIN GVPL 2"/>
    <property type="match status" value="1"/>
</dbReference>